<proteinExistence type="predicted"/>
<keyword evidence="2" id="KW-1133">Transmembrane helix</keyword>
<evidence type="ECO:0000256" key="2">
    <source>
        <dbReference type="SAM" id="Phobius"/>
    </source>
</evidence>
<dbReference type="PANTHER" id="PTHR36153:SF1">
    <property type="entry name" value="TYPE VI SECRETION SYSTEM COMPONENT TSSM1"/>
    <property type="match status" value="1"/>
</dbReference>
<evidence type="ECO:0000256" key="1">
    <source>
        <dbReference type="SAM" id="MobiDB-lite"/>
    </source>
</evidence>
<name>A0A430HSN7_9BURK</name>
<dbReference type="InterPro" id="IPR025743">
    <property type="entry name" value="TssM1_N"/>
</dbReference>
<evidence type="ECO:0000313" key="4">
    <source>
        <dbReference type="EMBL" id="RSZ60512.1"/>
    </source>
</evidence>
<gene>
    <name evidence="4" type="ORF">EJB06_05210</name>
</gene>
<organism evidence="4 5">
    <name type="scientific">Massilia atriviolacea</name>
    <dbReference type="NCBI Taxonomy" id="2495579"/>
    <lineage>
        <taxon>Bacteria</taxon>
        <taxon>Pseudomonadati</taxon>
        <taxon>Pseudomonadota</taxon>
        <taxon>Betaproteobacteria</taxon>
        <taxon>Burkholderiales</taxon>
        <taxon>Oxalobacteraceae</taxon>
        <taxon>Telluria group</taxon>
        <taxon>Massilia</taxon>
    </lineage>
</organism>
<feature type="domain" description="Type VI secretion system component TssM1 N-terminal" evidence="3">
    <location>
        <begin position="146"/>
        <end position="398"/>
    </location>
</feature>
<protein>
    <recommendedName>
        <fullName evidence="3">Type VI secretion system component TssM1 N-terminal domain-containing protein</fullName>
    </recommendedName>
</protein>
<evidence type="ECO:0000259" key="3">
    <source>
        <dbReference type="Pfam" id="PF14331"/>
    </source>
</evidence>
<accession>A0A430HSN7</accession>
<dbReference type="InterPro" id="IPR053156">
    <property type="entry name" value="T6SS_TssM-like"/>
</dbReference>
<dbReference type="Proteomes" id="UP000278085">
    <property type="component" value="Unassembled WGS sequence"/>
</dbReference>
<reference evidence="4 5" key="1">
    <citation type="submission" date="2018-12" db="EMBL/GenBank/DDBJ databases">
        <authorList>
            <person name="Yang E."/>
        </authorList>
    </citation>
    <scope>NUCLEOTIDE SEQUENCE [LARGE SCALE GENOMIC DNA]</scope>
    <source>
        <strain evidence="4 5">SOD</strain>
    </source>
</reference>
<dbReference type="OrthoDB" id="9758229at2"/>
<dbReference type="RefSeq" id="WP_126072921.1">
    <property type="nucleotide sequence ID" value="NZ_CP051166.1"/>
</dbReference>
<feature type="transmembrane region" description="Helical" evidence="2">
    <location>
        <begin position="395"/>
        <end position="416"/>
    </location>
</feature>
<keyword evidence="5" id="KW-1185">Reference proteome</keyword>
<keyword evidence="2" id="KW-0812">Transmembrane</keyword>
<dbReference type="PANTHER" id="PTHR36153">
    <property type="entry name" value="INNER MEMBRANE PROTEIN-RELATED"/>
    <property type="match status" value="1"/>
</dbReference>
<evidence type="ECO:0000313" key="5">
    <source>
        <dbReference type="Proteomes" id="UP000278085"/>
    </source>
</evidence>
<sequence length="1351" mass="144441">MLNFLSDNIAIATLLLVTVLVLVLLAMVMSAALRGAAPPGAAGSAGALRLLGSESLRQSFHGAVELIEANLAPSAKRYDLSWTLLLNEGGADVPLLQSGLHSALSADSSQSAAALGMNWNFFDEGVVVQLQAASLGSPDPDSAAQDGIWNDFLGLCARYRPQRPFDGIVLAIPCALLLNGEAQGQLELVARAKSISRRLWLAQNRLALRFPVHVMLTGCELLPGFASFGAALPEALRRSILGWASPYELVAPFQVQWIDTAMDQVVGAVADGCAELCALEPAGADSSAYFLLPREVERLRAGLTVFCEELMRPSAYHEPFLLRGIYLTGDASATSALLADGDGPPDPGEEAAAGEGQREGMPVFLRDVFERKIFPEAGLVQSASKRVRHTARQRLAYWPLLLAPGLWAVGVVVATFQLHYLGEQVLGDLKALNGELRAGGADARQRSQRAVAALLNIEQLGAERFRSVFMPGSWQVFSNLHEQMQERLEQGFAEHAFAPLRQAAYAQLGQLTGVPLDPATGSLIAGAQCTLPARWNEAGQAANALDLEDMPRYLAMLRYLARLDELEDAVGAMQRLAGPEVAPAAGEDLALAVRVLLGAELNGKPARTAALFRQVAQGMPPLAVEPMQQAARCALRQGAQSMYQGLYDENALLRAERAVGASSAALFDPAGHGAGLAAQLRPWQALRAALDEQHKHLAPGKGAWMHRSGADLGAVHQAMLGRIGANTLLGTLAADDTRRMAVQGFERFSRDWGDAVPAFGQAGVVWDEASAGWTFTPERKALRDAVADLLAQPYMLADAPARLAEVAPGSSVSWDKTQLERAISLADARKAFQGGAHARLPAGLQQAASALVDQALVARVHAALAQALTVSAATLPSAAADAERASVLRLRTWLDELGARQLGAELDAVLTRDALSRLQRLDEVFNAADVFVPRERNFQGWKGEKGALLDAFAAGDGAALGGYLAQQLEFIDVAARQSEGVLAQLNGVASQHPVVARWQAIQADLRRYRLKSPASSLIAVEQFIQGSAEIEIANCADKLGERLAQRRGADLFAERLHKLQSGLMARCRDLTAYQYRTEWERFAEAYNRDLGQRTPFAPAAGAEGATPAADHDDVGAAMKLYDRARAASVLAERDPARPAASPAVRRADQQLRLVREVLAPLYPAEAGQAGGLDVTAQFRANPGAEAEANKIIDWSLAIGAGSVRLGEPARALRWEPGMPVLLTLRMARDGPGVPRAEPGHSNMRVAERTVSVRFDDPWALFSFIGAYRDSEAAGDGRAPLLRFEFPVQGTGAQAAMVSRARVFLRLSVSAPGKRTPLAWPSVFPAQAPPWQDAVMAADDPLRPPPLGQLAQ</sequence>
<feature type="region of interest" description="Disordered" evidence="1">
    <location>
        <begin position="337"/>
        <end position="356"/>
    </location>
</feature>
<dbReference type="Pfam" id="PF14331">
    <property type="entry name" value="IcmF-related_N"/>
    <property type="match status" value="1"/>
</dbReference>
<comment type="caution">
    <text evidence="4">The sequence shown here is derived from an EMBL/GenBank/DDBJ whole genome shotgun (WGS) entry which is preliminary data.</text>
</comment>
<dbReference type="EMBL" id="RXLQ01000002">
    <property type="protein sequence ID" value="RSZ60512.1"/>
    <property type="molecule type" value="Genomic_DNA"/>
</dbReference>
<keyword evidence="2" id="KW-0472">Membrane</keyword>